<organism evidence="1 2">
    <name type="scientific">Mytilus coruscus</name>
    <name type="common">Sea mussel</name>
    <dbReference type="NCBI Taxonomy" id="42192"/>
    <lineage>
        <taxon>Eukaryota</taxon>
        <taxon>Metazoa</taxon>
        <taxon>Spiralia</taxon>
        <taxon>Lophotrochozoa</taxon>
        <taxon>Mollusca</taxon>
        <taxon>Bivalvia</taxon>
        <taxon>Autobranchia</taxon>
        <taxon>Pteriomorphia</taxon>
        <taxon>Mytilida</taxon>
        <taxon>Mytiloidea</taxon>
        <taxon>Mytilidae</taxon>
        <taxon>Mytilinae</taxon>
        <taxon>Mytilus</taxon>
    </lineage>
</organism>
<protein>
    <submittedName>
        <fullName evidence="1">Uncharacterized protein</fullName>
    </submittedName>
</protein>
<keyword evidence="2" id="KW-1185">Reference proteome</keyword>
<reference evidence="1 2" key="1">
    <citation type="submission" date="2020-06" db="EMBL/GenBank/DDBJ databases">
        <authorList>
            <person name="Li R."/>
            <person name="Bekaert M."/>
        </authorList>
    </citation>
    <scope>NUCLEOTIDE SEQUENCE [LARGE SCALE GENOMIC DNA]</scope>
    <source>
        <strain evidence="2">wild</strain>
    </source>
</reference>
<evidence type="ECO:0000313" key="2">
    <source>
        <dbReference type="Proteomes" id="UP000507470"/>
    </source>
</evidence>
<evidence type="ECO:0000313" key="1">
    <source>
        <dbReference type="EMBL" id="CAC5378509.1"/>
    </source>
</evidence>
<dbReference type="OrthoDB" id="6277121at2759"/>
<dbReference type="Proteomes" id="UP000507470">
    <property type="component" value="Unassembled WGS sequence"/>
</dbReference>
<proteinExistence type="predicted"/>
<dbReference type="EMBL" id="CACVKT020002575">
    <property type="protein sequence ID" value="CAC5378509.1"/>
    <property type="molecule type" value="Genomic_DNA"/>
</dbReference>
<accession>A0A6J8B7E8</accession>
<gene>
    <name evidence="1" type="ORF">MCOR_14703</name>
</gene>
<sequence length="238" mass="27641">MENDVVTSNDHVTKSIGCRNDGAKHGEQVLGCERPLNKKMMCDMGIDRAHDLETDSMQYHRQQLENTRVFSPHKTCNNMNQNFNSEQSNTDMENGLSFFQNKTHTTPTVHFRENTSSRSDTGNFNNSQVHGQGMFAHGNNWGTYGCDKSYNQLRGYGNNTVRTNRKLKEPDVFDGQRTEWPDFICHFEQVAQWNYWSESKKAAQLAMSLRGIAQRVLRRYAQYWCYVCNVRKRSSTER</sequence>
<name>A0A6J8B7E8_MYTCO</name>
<dbReference type="AlphaFoldDB" id="A0A6J8B7E8"/>